<name>A0A0A9HPU0_ARUDO</name>
<accession>A0A0A9HPU0</accession>
<proteinExistence type="predicted"/>
<dbReference type="AlphaFoldDB" id="A0A0A9HPU0"/>
<reference evidence="1" key="2">
    <citation type="journal article" date="2015" name="Data Brief">
        <title>Shoot transcriptome of the giant reed, Arundo donax.</title>
        <authorList>
            <person name="Barrero R.A."/>
            <person name="Guerrero F.D."/>
            <person name="Moolhuijzen P."/>
            <person name="Goolsby J.A."/>
            <person name="Tidwell J."/>
            <person name="Bellgard S.E."/>
            <person name="Bellgard M.I."/>
        </authorList>
    </citation>
    <scope>NUCLEOTIDE SEQUENCE</scope>
    <source>
        <tissue evidence="1">Shoot tissue taken approximately 20 cm above the soil surface</tissue>
    </source>
</reference>
<protein>
    <submittedName>
        <fullName evidence="1">Uncharacterized protein</fullName>
    </submittedName>
</protein>
<reference evidence="1" key="1">
    <citation type="submission" date="2014-09" db="EMBL/GenBank/DDBJ databases">
        <authorList>
            <person name="Magalhaes I.L.F."/>
            <person name="Oliveira U."/>
            <person name="Santos F.R."/>
            <person name="Vidigal T.H.D.A."/>
            <person name="Brescovit A.D."/>
            <person name="Santos A.J."/>
        </authorList>
    </citation>
    <scope>NUCLEOTIDE SEQUENCE</scope>
    <source>
        <tissue evidence="1">Shoot tissue taken approximately 20 cm above the soil surface</tissue>
    </source>
</reference>
<organism evidence="1">
    <name type="scientific">Arundo donax</name>
    <name type="common">Giant reed</name>
    <name type="synonym">Donax arundinaceus</name>
    <dbReference type="NCBI Taxonomy" id="35708"/>
    <lineage>
        <taxon>Eukaryota</taxon>
        <taxon>Viridiplantae</taxon>
        <taxon>Streptophyta</taxon>
        <taxon>Embryophyta</taxon>
        <taxon>Tracheophyta</taxon>
        <taxon>Spermatophyta</taxon>
        <taxon>Magnoliopsida</taxon>
        <taxon>Liliopsida</taxon>
        <taxon>Poales</taxon>
        <taxon>Poaceae</taxon>
        <taxon>PACMAD clade</taxon>
        <taxon>Arundinoideae</taxon>
        <taxon>Arundineae</taxon>
        <taxon>Arundo</taxon>
    </lineage>
</organism>
<evidence type="ECO:0000313" key="1">
    <source>
        <dbReference type="EMBL" id="JAE36916.1"/>
    </source>
</evidence>
<dbReference type="EMBL" id="GBRH01160980">
    <property type="protein sequence ID" value="JAE36916.1"/>
    <property type="molecule type" value="Transcribed_RNA"/>
</dbReference>
<sequence>MFFFQRNQFDVLVQESGIDGPSL</sequence>